<keyword evidence="2" id="KW-1185">Reference proteome</keyword>
<evidence type="ECO:0000256" key="1">
    <source>
        <dbReference type="SAM" id="MobiDB-lite"/>
    </source>
</evidence>
<evidence type="ECO:0000313" key="2">
    <source>
        <dbReference type="Proteomes" id="UP000036681"/>
    </source>
</evidence>
<proteinExistence type="predicted"/>
<protein>
    <submittedName>
        <fullName evidence="3">Motility protein</fullName>
    </submittedName>
</protein>
<feature type="region of interest" description="Disordered" evidence="1">
    <location>
        <begin position="1"/>
        <end position="29"/>
    </location>
</feature>
<dbReference type="AlphaFoldDB" id="A0A0M3HLA5"/>
<evidence type="ECO:0000313" key="3">
    <source>
        <dbReference type="WBParaSite" id="ALUE_0000230001-mRNA-1"/>
    </source>
</evidence>
<feature type="compositionally biased region" description="Polar residues" evidence="1">
    <location>
        <begin position="1"/>
        <end position="16"/>
    </location>
</feature>
<dbReference type="Proteomes" id="UP000036681">
    <property type="component" value="Unplaced"/>
</dbReference>
<organism evidence="2 3">
    <name type="scientific">Ascaris lumbricoides</name>
    <name type="common">Giant roundworm</name>
    <dbReference type="NCBI Taxonomy" id="6252"/>
    <lineage>
        <taxon>Eukaryota</taxon>
        <taxon>Metazoa</taxon>
        <taxon>Ecdysozoa</taxon>
        <taxon>Nematoda</taxon>
        <taxon>Chromadorea</taxon>
        <taxon>Rhabditida</taxon>
        <taxon>Spirurina</taxon>
        <taxon>Ascaridomorpha</taxon>
        <taxon>Ascaridoidea</taxon>
        <taxon>Ascarididae</taxon>
        <taxon>Ascaris</taxon>
    </lineage>
</organism>
<reference evidence="3" key="1">
    <citation type="submission" date="2017-02" db="UniProtKB">
        <authorList>
            <consortium name="WormBaseParasite"/>
        </authorList>
    </citation>
    <scope>IDENTIFICATION</scope>
</reference>
<accession>A0A0M3HLA5</accession>
<dbReference type="WBParaSite" id="ALUE_0000230001-mRNA-1">
    <property type="protein sequence ID" value="ALUE_0000230001-mRNA-1"/>
    <property type="gene ID" value="ALUE_0000230001"/>
</dbReference>
<sequence length="122" mass="12969">MSANDVATNPQPNGTISPRPPIPVDPAPQSESLIERTIRLVEQNSLTAQQLNELQQQALLSLRQSVDSSSALQAAQISTAATAGQQSHDGLHTQQVSRLEASFEIMLTASTSGPELHGSIIF</sequence>
<name>A0A0M3HLA5_ASCLU</name>